<name>A0A9X1STZ9_9ACTN</name>
<reference evidence="1" key="1">
    <citation type="submission" date="2021-11" db="EMBL/GenBank/DDBJ databases">
        <title>Streptomyces corallinus and Kineosporia corallina sp. nov., two new coral-derived marine actinobacteria.</title>
        <authorList>
            <person name="Buangrab K."/>
            <person name="Sutthacheep M."/>
            <person name="Yeemin T."/>
            <person name="Harunari E."/>
            <person name="Igarashi Y."/>
            <person name="Sripreechasak P."/>
            <person name="Kanchanasin P."/>
            <person name="Tanasupawat S."/>
            <person name="Phongsopitanun W."/>
        </authorList>
    </citation>
    <scope>NUCLEOTIDE SEQUENCE</scope>
    <source>
        <strain evidence="1">JCM 31032</strain>
    </source>
</reference>
<organism evidence="1 2">
    <name type="scientific">Kineosporia babensis</name>
    <dbReference type="NCBI Taxonomy" id="499548"/>
    <lineage>
        <taxon>Bacteria</taxon>
        <taxon>Bacillati</taxon>
        <taxon>Actinomycetota</taxon>
        <taxon>Actinomycetes</taxon>
        <taxon>Kineosporiales</taxon>
        <taxon>Kineosporiaceae</taxon>
        <taxon>Kineosporia</taxon>
    </lineage>
</organism>
<keyword evidence="2" id="KW-1185">Reference proteome</keyword>
<evidence type="ECO:0000313" key="1">
    <source>
        <dbReference type="EMBL" id="MCD5311125.1"/>
    </source>
</evidence>
<dbReference type="Proteomes" id="UP001138997">
    <property type="component" value="Unassembled WGS sequence"/>
</dbReference>
<evidence type="ECO:0000313" key="2">
    <source>
        <dbReference type="Proteomes" id="UP001138997"/>
    </source>
</evidence>
<protein>
    <submittedName>
        <fullName evidence="1">SUKH-4 family immunity protein</fullName>
    </submittedName>
</protein>
<dbReference type="EMBL" id="JAJOMB010000004">
    <property type="protein sequence ID" value="MCD5311125.1"/>
    <property type="molecule type" value="Genomic_DNA"/>
</dbReference>
<comment type="caution">
    <text evidence="1">The sequence shown here is derived from an EMBL/GenBank/DDBJ whole genome shotgun (WGS) entry which is preliminary data.</text>
</comment>
<dbReference type="AlphaFoldDB" id="A0A9X1STZ9"/>
<sequence length="274" mass="28960">MTPEQLSRTFAPVREGYLRTPYPGRWIQPVDGPDGLVLVAEDEPISRLVVDPATGNVLLVDEASTRVLASAPVTFLACAEAYSQALREAADLEPDDEAALERIETNLLRRFTEAGADDVFWLVAAEEIGLGTSVATVPAPLPVATAAPLGILLALGEDELQRLFTAEQWKRLSTLAPVRTVRAPQLIPAAVEAAATMAGLRGKPAARTSVLVVEADAELTEATWAALPELRVLAVLGSERPGAPAGVQVVRLGREATGHEVILALEATTRAAAQ</sequence>
<proteinExistence type="predicted"/>
<gene>
    <name evidence="1" type="ORF">LR394_09470</name>
</gene>
<accession>A0A9X1STZ9</accession>
<dbReference type="RefSeq" id="WP_231440303.1">
    <property type="nucleotide sequence ID" value="NZ_JAJOMB010000004.1"/>
</dbReference>